<dbReference type="Pfam" id="PF13358">
    <property type="entry name" value="DDE_3"/>
    <property type="match status" value="1"/>
</dbReference>
<evidence type="ECO:0000313" key="4">
    <source>
        <dbReference type="Proteomes" id="UP000054279"/>
    </source>
</evidence>
<name>A0A0C9UAF5_SPHS4</name>
<dbReference type="GO" id="GO:0003676">
    <property type="term" value="F:nucleic acid binding"/>
    <property type="evidence" value="ECO:0007669"/>
    <property type="project" value="InterPro"/>
</dbReference>
<dbReference type="HOGENOM" id="CLU_056788_11_0_1"/>
<dbReference type="OrthoDB" id="2142724at2759"/>
<feature type="domain" description="Tc1-like transposase DDE" evidence="2">
    <location>
        <begin position="73"/>
        <end position="209"/>
    </location>
</feature>
<keyword evidence="1" id="KW-0472">Membrane</keyword>
<proteinExistence type="predicted"/>
<feature type="non-terminal residue" evidence="3">
    <location>
        <position position="209"/>
    </location>
</feature>
<dbReference type="InterPro" id="IPR038717">
    <property type="entry name" value="Tc1-like_DDE_dom"/>
</dbReference>
<evidence type="ECO:0000256" key="1">
    <source>
        <dbReference type="SAM" id="Phobius"/>
    </source>
</evidence>
<dbReference type="AlphaFoldDB" id="A0A0C9UAF5"/>
<keyword evidence="1" id="KW-1133">Transmembrane helix</keyword>
<dbReference type="PANTHER" id="PTHR46564">
    <property type="entry name" value="TRANSPOSASE"/>
    <property type="match status" value="1"/>
</dbReference>
<dbReference type="EMBL" id="KN837146">
    <property type="protein sequence ID" value="KIJ40118.1"/>
    <property type="molecule type" value="Genomic_DNA"/>
</dbReference>
<evidence type="ECO:0000259" key="2">
    <source>
        <dbReference type="Pfam" id="PF13358"/>
    </source>
</evidence>
<dbReference type="InterPro" id="IPR036397">
    <property type="entry name" value="RNaseH_sf"/>
</dbReference>
<dbReference type="NCBIfam" id="NF033545">
    <property type="entry name" value="transpos_IS630"/>
    <property type="match status" value="1"/>
</dbReference>
<evidence type="ECO:0000313" key="3">
    <source>
        <dbReference type="EMBL" id="KIJ40118.1"/>
    </source>
</evidence>
<accession>A0A0C9UAF5</accession>
<protein>
    <recommendedName>
        <fullName evidence="2">Tc1-like transposase DDE domain-containing protein</fullName>
    </recommendedName>
</protein>
<sequence>LLGLSERNPDMYLDEFQEQLRAQHGIIVGLATIWRTLVALGLSRKRLSKVAAECNEAAREAYRFTIGAESPERLVFVDESRVDLHTTYRINGWSKKGERATVSAKFQRGQGYSLLPALCSEGVIYSEVRKGAYDGPAFIEFITNLLEHMSPWPAPKSVLVMDNCSIHHLDEVEVLCTQRGVPLYYLPAYSPDLNPIEESFSFVKAHLRR</sequence>
<dbReference type="PANTHER" id="PTHR46564:SF1">
    <property type="entry name" value="TRANSPOSASE"/>
    <property type="match status" value="1"/>
</dbReference>
<gene>
    <name evidence="3" type="ORF">M422DRAFT_112421</name>
</gene>
<dbReference type="Gene3D" id="3.30.420.10">
    <property type="entry name" value="Ribonuclease H-like superfamily/Ribonuclease H"/>
    <property type="match status" value="1"/>
</dbReference>
<keyword evidence="4" id="KW-1185">Reference proteome</keyword>
<organism evidence="3 4">
    <name type="scientific">Sphaerobolus stellatus (strain SS14)</name>
    <dbReference type="NCBI Taxonomy" id="990650"/>
    <lineage>
        <taxon>Eukaryota</taxon>
        <taxon>Fungi</taxon>
        <taxon>Dikarya</taxon>
        <taxon>Basidiomycota</taxon>
        <taxon>Agaricomycotina</taxon>
        <taxon>Agaricomycetes</taxon>
        <taxon>Phallomycetidae</taxon>
        <taxon>Geastrales</taxon>
        <taxon>Sphaerobolaceae</taxon>
        <taxon>Sphaerobolus</taxon>
    </lineage>
</organism>
<dbReference type="Proteomes" id="UP000054279">
    <property type="component" value="Unassembled WGS sequence"/>
</dbReference>
<feature type="non-terminal residue" evidence="3">
    <location>
        <position position="1"/>
    </location>
</feature>
<feature type="transmembrane region" description="Helical" evidence="1">
    <location>
        <begin position="20"/>
        <end position="42"/>
    </location>
</feature>
<keyword evidence="1" id="KW-0812">Transmembrane</keyword>
<dbReference type="InterPro" id="IPR047655">
    <property type="entry name" value="Transpos_IS630-like"/>
</dbReference>
<reference evidence="3 4" key="1">
    <citation type="submission" date="2014-06" db="EMBL/GenBank/DDBJ databases">
        <title>Evolutionary Origins and Diversification of the Mycorrhizal Mutualists.</title>
        <authorList>
            <consortium name="DOE Joint Genome Institute"/>
            <consortium name="Mycorrhizal Genomics Consortium"/>
            <person name="Kohler A."/>
            <person name="Kuo A."/>
            <person name="Nagy L.G."/>
            <person name="Floudas D."/>
            <person name="Copeland A."/>
            <person name="Barry K.W."/>
            <person name="Cichocki N."/>
            <person name="Veneault-Fourrey C."/>
            <person name="LaButti K."/>
            <person name="Lindquist E.A."/>
            <person name="Lipzen A."/>
            <person name="Lundell T."/>
            <person name="Morin E."/>
            <person name="Murat C."/>
            <person name="Riley R."/>
            <person name="Ohm R."/>
            <person name="Sun H."/>
            <person name="Tunlid A."/>
            <person name="Henrissat B."/>
            <person name="Grigoriev I.V."/>
            <person name="Hibbett D.S."/>
            <person name="Martin F."/>
        </authorList>
    </citation>
    <scope>NUCLEOTIDE SEQUENCE [LARGE SCALE GENOMIC DNA]</scope>
    <source>
        <strain evidence="3 4">SS14</strain>
    </source>
</reference>